<dbReference type="Gene3D" id="1.10.260.40">
    <property type="entry name" value="lambda repressor-like DNA-binding domains"/>
    <property type="match status" value="1"/>
</dbReference>
<name>A0A379FFE8_PROMI</name>
<dbReference type="GO" id="GO:0003677">
    <property type="term" value="F:DNA binding"/>
    <property type="evidence" value="ECO:0007669"/>
    <property type="project" value="InterPro"/>
</dbReference>
<dbReference type="EMBL" id="UGTS01000003">
    <property type="protein sequence ID" value="SUC18235.1"/>
    <property type="molecule type" value="Genomic_DNA"/>
</dbReference>
<gene>
    <name evidence="2" type="ORF">NCTC11938_00553</name>
</gene>
<dbReference type="AlphaFoldDB" id="A0A379FFE8"/>
<dbReference type="InterPro" id="IPR001387">
    <property type="entry name" value="Cro/C1-type_HTH"/>
</dbReference>
<dbReference type="PROSITE" id="PS50943">
    <property type="entry name" value="HTH_CROC1"/>
    <property type="match status" value="1"/>
</dbReference>
<reference evidence="2 3" key="1">
    <citation type="submission" date="2018-06" db="EMBL/GenBank/DDBJ databases">
        <authorList>
            <consortium name="Pathogen Informatics"/>
            <person name="Doyle S."/>
        </authorList>
    </citation>
    <scope>NUCLEOTIDE SEQUENCE [LARGE SCALE GENOMIC DNA]</scope>
    <source>
        <strain evidence="2 3">NCTC11938</strain>
    </source>
</reference>
<evidence type="ECO:0000313" key="2">
    <source>
        <dbReference type="EMBL" id="SUC18235.1"/>
    </source>
</evidence>
<dbReference type="Proteomes" id="UP000254191">
    <property type="component" value="Unassembled WGS sequence"/>
</dbReference>
<feature type="domain" description="HTH cro/C1-type" evidence="1">
    <location>
        <begin position="11"/>
        <end position="65"/>
    </location>
</feature>
<evidence type="ECO:0000259" key="1">
    <source>
        <dbReference type="PROSITE" id="PS50943"/>
    </source>
</evidence>
<protein>
    <submittedName>
        <fullName evidence="2">Transcriptional regulator</fullName>
    </submittedName>
</protein>
<dbReference type="RefSeq" id="WP_004246153.1">
    <property type="nucleotide sequence ID" value="NZ_ABFDCH020000038.1"/>
</dbReference>
<accession>A0A379FFE8</accession>
<dbReference type="SMART" id="SM00530">
    <property type="entry name" value="HTH_XRE"/>
    <property type="match status" value="1"/>
</dbReference>
<dbReference type="Pfam" id="PF01381">
    <property type="entry name" value="HTH_3"/>
    <property type="match status" value="1"/>
</dbReference>
<proteinExistence type="predicted"/>
<dbReference type="CDD" id="cd00093">
    <property type="entry name" value="HTH_XRE"/>
    <property type="match status" value="1"/>
</dbReference>
<organism evidence="2 3">
    <name type="scientific">Proteus mirabilis</name>
    <dbReference type="NCBI Taxonomy" id="584"/>
    <lineage>
        <taxon>Bacteria</taxon>
        <taxon>Pseudomonadati</taxon>
        <taxon>Pseudomonadota</taxon>
        <taxon>Gammaproteobacteria</taxon>
        <taxon>Enterobacterales</taxon>
        <taxon>Morganellaceae</taxon>
        <taxon>Proteus</taxon>
    </lineage>
</organism>
<dbReference type="InterPro" id="IPR010982">
    <property type="entry name" value="Lambda_DNA-bd_dom_sf"/>
</dbReference>
<dbReference type="SUPFAM" id="SSF47413">
    <property type="entry name" value="lambda repressor-like DNA-binding domains"/>
    <property type="match status" value="1"/>
</dbReference>
<evidence type="ECO:0000313" key="3">
    <source>
        <dbReference type="Proteomes" id="UP000254191"/>
    </source>
</evidence>
<sequence length="85" mass="9775">MMINTVVGKRIQNRRKELNISSSKIALQLGMTEQYYLKLENGYTKITVDELICIAIILKVSPQSLLLKSTVSQQNKDSQLNNYYH</sequence>